<evidence type="ECO:0000313" key="3">
    <source>
        <dbReference type="Proteomes" id="UP000051401"/>
    </source>
</evidence>
<proteinExistence type="predicted"/>
<name>A0A0T5PES3_9RHOB</name>
<protein>
    <submittedName>
        <fullName evidence="1">Uncharacterized protein</fullName>
    </submittedName>
</protein>
<sequence length="222" mass="24249">MAFSVSTQGHFEDGFEIYEYTVHTEGAGEEHDIFFTNTDHETDAFAIVEAVTGEVTVLADGFEPDDRLTTKRTYGFSYDADSNFRSIGLRLQFSTDATVSVLVARIRRGFRSAVGKAKCKLCKSAVMALIRAALAFAGIPLPLSGFDLSSAQASFEAAVDALKQGQMNRALASLAALLPSSVWDAIKQAMHVINWIWDSVDKRIEWVCIRIGMCPAPSLNTP</sequence>
<dbReference type="Proteomes" id="UP000051401">
    <property type="component" value="Unassembled WGS sequence"/>
</dbReference>
<dbReference type="RefSeq" id="WP_057812971.1">
    <property type="nucleotide sequence ID" value="NZ_CP031598.1"/>
</dbReference>
<dbReference type="Proteomes" id="UP000325785">
    <property type="component" value="Chromosome"/>
</dbReference>
<dbReference type="AlphaFoldDB" id="A0A0T5PES3"/>
<evidence type="ECO:0000313" key="4">
    <source>
        <dbReference type="Proteomes" id="UP000325785"/>
    </source>
</evidence>
<accession>A0A0T5PES3</accession>
<evidence type="ECO:0000313" key="1">
    <source>
        <dbReference type="EMBL" id="KRS19755.1"/>
    </source>
</evidence>
<organism evidence="1 3">
    <name type="scientific">Roseovarius indicus</name>
    <dbReference type="NCBI Taxonomy" id="540747"/>
    <lineage>
        <taxon>Bacteria</taxon>
        <taxon>Pseudomonadati</taxon>
        <taxon>Pseudomonadota</taxon>
        <taxon>Alphaproteobacteria</taxon>
        <taxon>Rhodobacterales</taxon>
        <taxon>Roseobacteraceae</taxon>
        <taxon>Roseovarius</taxon>
    </lineage>
</organism>
<dbReference type="PATRIC" id="fig|540747.5.peg.546"/>
<reference evidence="2 4" key="2">
    <citation type="submission" date="2018-08" db="EMBL/GenBank/DDBJ databases">
        <title>Genetic Globetrotter - A new plasmid hitch-hiking vast phylogenetic and geographic distances.</title>
        <authorList>
            <person name="Vollmers J."/>
            <person name="Petersen J."/>
        </authorList>
    </citation>
    <scope>NUCLEOTIDE SEQUENCE [LARGE SCALE GENOMIC DNA]</scope>
    <source>
        <strain evidence="2 4">DSM 26383</strain>
    </source>
</reference>
<dbReference type="OrthoDB" id="10018064at2"/>
<dbReference type="KEGG" id="rid:RIdsm_04730"/>
<evidence type="ECO:0000313" key="2">
    <source>
        <dbReference type="EMBL" id="QEW28890.1"/>
    </source>
</evidence>
<dbReference type="EMBL" id="LAXI01000001">
    <property type="protein sequence ID" value="KRS19755.1"/>
    <property type="molecule type" value="Genomic_DNA"/>
</dbReference>
<reference evidence="1 3" key="1">
    <citation type="submission" date="2015-04" db="EMBL/GenBank/DDBJ databases">
        <title>The draft genome sequence of Roseovarius indicus B108T.</title>
        <authorList>
            <person name="Li G."/>
            <person name="Lai Q."/>
            <person name="Shao Z."/>
            <person name="Yan P."/>
        </authorList>
    </citation>
    <scope>NUCLEOTIDE SEQUENCE [LARGE SCALE GENOMIC DNA]</scope>
    <source>
        <strain evidence="1 3">B108</strain>
    </source>
</reference>
<keyword evidence="3" id="KW-1185">Reference proteome</keyword>
<dbReference type="EMBL" id="CP031598">
    <property type="protein sequence ID" value="QEW28890.1"/>
    <property type="molecule type" value="Genomic_DNA"/>
</dbReference>
<gene>
    <name evidence="2" type="ORF">RIdsm_04730</name>
    <name evidence="1" type="ORF">XM52_02690</name>
</gene>